<accession>A0AA35SB50</accession>
<evidence type="ECO:0000256" key="1">
    <source>
        <dbReference type="SAM" id="MobiDB-lite"/>
    </source>
</evidence>
<keyword evidence="3" id="KW-1185">Reference proteome</keyword>
<dbReference type="Proteomes" id="UP001174909">
    <property type="component" value="Unassembled WGS sequence"/>
</dbReference>
<name>A0AA35SB50_GEOBA</name>
<protein>
    <submittedName>
        <fullName evidence="2">Uncharacterized protein</fullName>
    </submittedName>
</protein>
<feature type="compositionally biased region" description="Basic and acidic residues" evidence="1">
    <location>
        <begin position="52"/>
        <end position="68"/>
    </location>
</feature>
<sequence>MLNQHSVKLYRKSMWFFQHKLTIDSVVPSVSCDPSVETEGVRATGAPPAEWCGRRAGEGRRQRWRDTRSNSTPLSTATVPCVVQGVEWSRGERADCRSTRRRTGSGESVQTTIPTRLEVNSIRSMSSIIWE</sequence>
<dbReference type="AlphaFoldDB" id="A0AA35SB50"/>
<feature type="region of interest" description="Disordered" evidence="1">
    <location>
        <begin position="37"/>
        <end position="76"/>
    </location>
</feature>
<feature type="non-terminal residue" evidence="2">
    <location>
        <position position="1"/>
    </location>
</feature>
<dbReference type="EMBL" id="CASHTH010002151">
    <property type="protein sequence ID" value="CAI8025441.1"/>
    <property type="molecule type" value="Genomic_DNA"/>
</dbReference>
<gene>
    <name evidence="2" type="ORF">GBAR_LOCUS14701</name>
</gene>
<evidence type="ECO:0000313" key="3">
    <source>
        <dbReference type="Proteomes" id="UP001174909"/>
    </source>
</evidence>
<organism evidence="2 3">
    <name type="scientific">Geodia barretti</name>
    <name type="common">Barrett's horny sponge</name>
    <dbReference type="NCBI Taxonomy" id="519541"/>
    <lineage>
        <taxon>Eukaryota</taxon>
        <taxon>Metazoa</taxon>
        <taxon>Porifera</taxon>
        <taxon>Demospongiae</taxon>
        <taxon>Heteroscleromorpha</taxon>
        <taxon>Tetractinellida</taxon>
        <taxon>Astrophorina</taxon>
        <taxon>Geodiidae</taxon>
        <taxon>Geodia</taxon>
    </lineage>
</organism>
<comment type="caution">
    <text evidence="2">The sequence shown here is derived from an EMBL/GenBank/DDBJ whole genome shotgun (WGS) entry which is preliminary data.</text>
</comment>
<proteinExistence type="predicted"/>
<reference evidence="2" key="1">
    <citation type="submission" date="2023-03" db="EMBL/GenBank/DDBJ databases">
        <authorList>
            <person name="Steffen K."/>
            <person name="Cardenas P."/>
        </authorList>
    </citation>
    <scope>NUCLEOTIDE SEQUENCE</scope>
</reference>
<evidence type="ECO:0000313" key="2">
    <source>
        <dbReference type="EMBL" id="CAI8025441.1"/>
    </source>
</evidence>